<protein>
    <submittedName>
        <fullName evidence="4">Flagellar basal-body rod protein FlgB</fullName>
    </submittedName>
</protein>
<dbReference type="Pfam" id="PF00460">
    <property type="entry name" value="Flg_bb_rod"/>
    <property type="match status" value="1"/>
</dbReference>
<accession>A0A8G2CLD9</accession>
<dbReference type="OrthoDB" id="9788334at2"/>
<reference evidence="4 5" key="1">
    <citation type="submission" date="2017-01" db="EMBL/GenBank/DDBJ databases">
        <authorList>
            <person name="Varghese N."/>
            <person name="Submissions S."/>
        </authorList>
    </citation>
    <scope>NUCLEOTIDE SEQUENCE [LARGE SCALE GENOMIC DNA]</scope>
    <source>
        <strain evidence="4 5">ATCC 35905</strain>
    </source>
</reference>
<proteinExistence type="predicted"/>
<keyword evidence="4" id="KW-0966">Cell projection</keyword>
<name>A0A8G2CLD9_ACIRU</name>
<sequence length="126" mass="13437">MATNLMAIAAQRISYLADSQNVLARNIANIDTPGFTPQSMTPFQNYLDRTAQITPTVTHADDLPGQSDPASGTTPAAMSERAPDGNAVSLTQELAAVAKTQIDQQYSVNIYKSYIGMFTTALGPNI</sequence>
<dbReference type="EMBL" id="FTNE01000013">
    <property type="protein sequence ID" value="SIQ99724.1"/>
    <property type="molecule type" value="Genomic_DNA"/>
</dbReference>
<organism evidence="4 5">
    <name type="scientific">Acidiphilium rubrum</name>
    <dbReference type="NCBI Taxonomy" id="526"/>
    <lineage>
        <taxon>Bacteria</taxon>
        <taxon>Pseudomonadati</taxon>
        <taxon>Pseudomonadota</taxon>
        <taxon>Alphaproteobacteria</taxon>
        <taxon>Acetobacterales</taxon>
        <taxon>Acidocellaceae</taxon>
        <taxon>Acidiphilium</taxon>
    </lineage>
</organism>
<keyword evidence="5" id="KW-1185">Reference proteome</keyword>
<dbReference type="AlphaFoldDB" id="A0A8G2CLD9"/>
<feature type="region of interest" description="Disordered" evidence="2">
    <location>
        <begin position="57"/>
        <end position="86"/>
    </location>
</feature>
<comment type="subcellular location">
    <subcellularLocation>
        <location evidence="1">Bacterial flagellum basal body</location>
    </subcellularLocation>
</comment>
<dbReference type="Proteomes" id="UP000186308">
    <property type="component" value="Unassembled WGS sequence"/>
</dbReference>
<comment type="caution">
    <text evidence="4">The sequence shown here is derived from an EMBL/GenBank/DDBJ whole genome shotgun (WGS) entry which is preliminary data.</text>
</comment>
<dbReference type="RefSeq" id="WP_029311778.1">
    <property type="nucleotide sequence ID" value="NZ_FTNE01000013.1"/>
</dbReference>
<keyword evidence="4" id="KW-0282">Flagellum</keyword>
<evidence type="ECO:0000256" key="1">
    <source>
        <dbReference type="ARBA" id="ARBA00004117"/>
    </source>
</evidence>
<dbReference type="InterPro" id="IPR001444">
    <property type="entry name" value="Flag_bb_rod_N"/>
</dbReference>
<keyword evidence="4" id="KW-0969">Cilium</keyword>
<evidence type="ECO:0000259" key="3">
    <source>
        <dbReference type="Pfam" id="PF00460"/>
    </source>
</evidence>
<evidence type="ECO:0000313" key="4">
    <source>
        <dbReference type="EMBL" id="SIQ99724.1"/>
    </source>
</evidence>
<dbReference type="GO" id="GO:0009425">
    <property type="term" value="C:bacterial-type flagellum basal body"/>
    <property type="evidence" value="ECO:0007669"/>
    <property type="project" value="UniProtKB-SubCell"/>
</dbReference>
<feature type="domain" description="Flagellar basal body rod protein N-terminal" evidence="3">
    <location>
        <begin position="17"/>
        <end position="36"/>
    </location>
</feature>
<gene>
    <name evidence="4" type="ORF">SAMN05421828_11343</name>
</gene>
<evidence type="ECO:0000256" key="2">
    <source>
        <dbReference type="SAM" id="MobiDB-lite"/>
    </source>
</evidence>
<evidence type="ECO:0000313" key="5">
    <source>
        <dbReference type="Proteomes" id="UP000186308"/>
    </source>
</evidence>